<keyword evidence="2" id="KW-1185">Reference proteome</keyword>
<protein>
    <submittedName>
        <fullName evidence="1">Phospholipase</fullName>
    </submittedName>
</protein>
<evidence type="ECO:0000313" key="1">
    <source>
        <dbReference type="EMBL" id="AXB48083.1"/>
    </source>
</evidence>
<dbReference type="Pfam" id="PF09056">
    <property type="entry name" value="Phospholip_A2_3"/>
    <property type="match status" value="1"/>
</dbReference>
<dbReference type="Gene3D" id="1.20.90.10">
    <property type="entry name" value="Phospholipase A2 domain"/>
    <property type="match status" value="1"/>
</dbReference>
<dbReference type="InterPro" id="IPR036444">
    <property type="entry name" value="PLipase_A2_dom_sf"/>
</dbReference>
<dbReference type="KEGG" id="aab:A4R43_41275"/>
<dbReference type="EMBL" id="CP015163">
    <property type="protein sequence ID" value="AXB48083.1"/>
    <property type="molecule type" value="Genomic_DNA"/>
</dbReference>
<dbReference type="AlphaFoldDB" id="A0A344LJ59"/>
<evidence type="ECO:0000313" key="2">
    <source>
        <dbReference type="Proteomes" id="UP000250434"/>
    </source>
</evidence>
<dbReference type="InterPro" id="IPR015141">
    <property type="entry name" value="PLipase_A2_prok/fun"/>
</dbReference>
<proteinExistence type="predicted"/>
<sequence length="157" mass="17576">MTVTALPEPATRRRPRGRVRGLLRKLTVTTAVAGSLVLGAGTAQAIDVRAVTDDYLFSKSLPGFVSVRGNYPNDLDWSTDACSWSPDKPLGYNFTQACWRHDFGYRNYKRQSRFTDSNRLRIDNNFYDDMKDICNGAGACNAAAWTYYQAVRQFGAS</sequence>
<dbReference type="SUPFAM" id="SSF48619">
    <property type="entry name" value="Phospholipase A2, PLA2"/>
    <property type="match status" value="1"/>
</dbReference>
<organism evidence="1 2">
    <name type="scientific">Amycolatopsis albispora</name>
    <dbReference type="NCBI Taxonomy" id="1804986"/>
    <lineage>
        <taxon>Bacteria</taxon>
        <taxon>Bacillati</taxon>
        <taxon>Actinomycetota</taxon>
        <taxon>Actinomycetes</taxon>
        <taxon>Pseudonocardiales</taxon>
        <taxon>Pseudonocardiaceae</taxon>
        <taxon>Amycolatopsis</taxon>
    </lineage>
</organism>
<reference evidence="1 2" key="1">
    <citation type="submission" date="2016-04" db="EMBL/GenBank/DDBJ databases">
        <title>Complete genome sequence and analysis of deep-sea sediment isolate, Amycolatopsis sp. WP1.</title>
        <authorList>
            <person name="Wang H."/>
            <person name="Chen S."/>
            <person name="Wu Q."/>
        </authorList>
    </citation>
    <scope>NUCLEOTIDE SEQUENCE [LARGE SCALE GENOMIC DNA]</scope>
    <source>
        <strain evidence="1 2">WP1</strain>
    </source>
</reference>
<dbReference type="GO" id="GO:0006644">
    <property type="term" value="P:phospholipid metabolic process"/>
    <property type="evidence" value="ECO:0007669"/>
    <property type="project" value="InterPro"/>
</dbReference>
<dbReference type="OrthoDB" id="290927at2"/>
<dbReference type="Proteomes" id="UP000250434">
    <property type="component" value="Chromosome"/>
</dbReference>
<dbReference type="GO" id="GO:0050482">
    <property type="term" value="P:arachidonate secretion"/>
    <property type="evidence" value="ECO:0007669"/>
    <property type="project" value="InterPro"/>
</dbReference>
<gene>
    <name evidence="1" type="ORF">A4R43_41275</name>
</gene>
<dbReference type="RefSeq" id="WP_113697152.1">
    <property type="nucleotide sequence ID" value="NZ_CP015163.1"/>
</dbReference>
<accession>A0A344LJ59</accession>
<dbReference type="GO" id="GO:0004623">
    <property type="term" value="F:phospholipase A2 activity"/>
    <property type="evidence" value="ECO:0007669"/>
    <property type="project" value="InterPro"/>
</dbReference>
<name>A0A344LJ59_9PSEU</name>